<protein>
    <submittedName>
        <fullName evidence="1">CRISPR-associated protein Csh2</fullName>
    </submittedName>
</protein>
<dbReference type="GO" id="GO:0043571">
    <property type="term" value="P:maintenance of CRISPR repeat elements"/>
    <property type="evidence" value="ECO:0007669"/>
    <property type="project" value="InterPro"/>
</dbReference>
<dbReference type="Pfam" id="PF05107">
    <property type="entry name" value="Cas_Cas7"/>
    <property type="match status" value="1"/>
</dbReference>
<dbReference type="PATRIC" id="fig|1938.3.peg.9785"/>
<dbReference type="InterPro" id="IPR013418">
    <property type="entry name" value="CRISPR-assoc_prot_Cas7/Csd2"/>
</dbReference>
<dbReference type="InterPro" id="IPR006482">
    <property type="entry name" value="Cas7_Csh2/Csh2"/>
</dbReference>
<name>A0A0J7ZDB4_STRVR</name>
<accession>A0A0J7ZDB4</accession>
<organism evidence="1 2">
    <name type="scientific">Streptomyces viridochromogenes</name>
    <dbReference type="NCBI Taxonomy" id="1938"/>
    <lineage>
        <taxon>Bacteria</taxon>
        <taxon>Bacillati</taxon>
        <taxon>Actinomycetota</taxon>
        <taxon>Actinomycetes</taxon>
        <taxon>Kitasatosporales</taxon>
        <taxon>Streptomycetaceae</taxon>
        <taxon>Streptomyces</taxon>
    </lineage>
</organism>
<evidence type="ECO:0000313" key="2">
    <source>
        <dbReference type="Proteomes" id="UP000037432"/>
    </source>
</evidence>
<gene>
    <name evidence="1" type="ORF">ACM01_15675</name>
</gene>
<reference evidence="1 2" key="1">
    <citation type="submission" date="2015-06" db="EMBL/GenBank/DDBJ databases">
        <authorList>
            <person name="Ju K.-S."/>
            <person name="Doroghazi J.R."/>
            <person name="Metcalf W.W."/>
        </authorList>
    </citation>
    <scope>NUCLEOTIDE SEQUENCE [LARGE SCALE GENOMIC DNA]</scope>
    <source>
        <strain evidence="1 2">NRRL 3414</strain>
    </source>
</reference>
<dbReference type="AlphaFoldDB" id="A0A0J7ZDB4"/>
<dbReference type="RefSeq" id="WP_048581833.1">
    <property type="nucleotide sequence ID" value="NZ_LFNT01000015.1"/>
</dbReference>
<comment type="caution">
    <text evidence="1">The sequence shown here is derived from an EMBL/GenBank/DDBJ whole genome shotgun (WGS) entry which is preliminary data.</text>
</comment>
<dbReference type="NCBIfam" id="TIGR02589">
    <property type="entry name" value="cas_Csd2"/>
    <property type="match status" value="1"/>
</dbReference>
<proteinExistence type="predicted"/>
<dbReference type="NCBIfam" id="TIGR01595">
    <property type="entry name" value="cas_CT1132"/>
    <property type="match status" value="1"/>
</dbReference>
<dbReference type="OrthoDB" id="9776792at2"/>
<dbReference type="Proteomes" id="UP000037432">
    <property type="component" value="Unassembled WGS sequence"/>
</dbReference>
<evidence type="ECO:0000313" key="1">
    <source>
        <dbReference type="EMBL" id="KMS74066.1"/>
    </source>
</evidence>
<sequence>MTDAHLDPTRKHDYVFLIDVKDGNPNGDPDAGGMPRIDPITSQGFITDVALKRKIRNTVTLAHQGQPGFEMYVEEGVALNPQIQRAYHDGGAKEGDTATAQQWMIRNFYDVRLFGAVMSVGDQKKHAGKARGPMQLTFSRSIDPITPLEAGITRVAPNKPEDIANGKVTEMGNKHYVPYGLYRGHGFYSGALGAKAGVTSEDLAAYWQAMTMMFDHDRAASRGEMAIRGLYVFSHDDAYGKVAAHKLFDRIRIKPLGHSEARSWDEYADRVTIDRDGMSEGVTLTSLID</sequence>
<dbReference type="EMBL" id="LFNT01000015">
    <property type="protein sequence ID" value="KMS74066.1"/>
    <property type="molecule type" value="Genomic_DNA"/>
</dbReference>